<feature type="domain" description="Serine aminopeptidase S33" evidence="1">
    <location>
        <begin position="45"/>
        <end position="144"/>
    </location>
</feature>
<feature type="non-terminal residue" evidence="2">
    <location>
        <position position="169"/>
    </location>
</feature>
<dbReference type="AlphaFoldDB" id="A0A2P2E4J3"/>
<sequence length="169" mass="19133">MAQSFLASYKSKTDVRLGVPKDSVWKLIRTPEQVSLLSLWNECPNPKGYILMIHGWEGSHLSSYMVRTKQFFLREGYSIIRLNLRDHGETHHLNEGLFNGSLLQETYSAVYEISKMIPKGMPLFLLGFSLGGNFVLRIAKSHSESPKQKQIQNLKHSFSISPALDPLAA</sequence>
<dbReference type="InterPro" id="IPR029058">
    <property type="entry name" value="AB_hydrolase_fold"/>
</dbReference>
<reference evidence="2 3" key="1">
    <citation type="submission" date="2018-02" db="EMBL/GenBank/DDBJ databases">
        <title>Novel Leptospira species isolated from soil and water in Japan.</title>
        <authorList>
            <person name="Nakao R."/>
            <person name="Masuzawa T."/>
        </authorList>
    </citation>
    <scope>NUCLEOTIDE SEQUENCE [LARGE SCALE GENOMIC DNA]</scope>
    <source>
        <strain evidence="2 3">YH101</strain>
    </source>
</reference>
<gene>
    <name evidence="2" type="ORF">LPTSP4_33430</name>
</gene>
<dbReference type="Pfam" id="PF12146">
    <property type="entry name" value="Hydrolase_4"/>
    <property type="match status" value="1"/>
</dbReference>
<dbReference type="Proteomes" id="UP000245133">
    <property type="component" value="Unassembled WGS sequence"/>
</dbReference>
<dbReference type="Gene3D" id="3.40.50.1820">
    <property type="entry name" value="alpha/beta hydrolase"/>
    <property type="match status" value="1"/>
</dbReference>
<proteinExistence type="predicted"/>
<accession>A0A2P2E4J3</accession>
<evidence type="ECO:0000313" key="2">
    <source>
        <dbReference type="EMBL" id="GBF51805.1"/>
    </source>
</evidence>
<dbReference type="SUPFAM" id="SSF53474">
    <property type="entry name" value="alpha/beta-Hydrolases"/>
    <property type="match status" value="1"/>
</dbReference>
<keyword evidence="2" id="KW-0378">Hydrolase</keyword>
<protein>
    <submittedName>
        <fullName evidence="2">Alpha/beta hydrolase family protein</fullName>
    </submittedName>
</protein>
<dbReference type="InterPro" id="IPR022742">
    <property type="entry name" value="Hydrolase_4"/>
</dbReference>
<organism evidence="2 3">
    <name type="scientific">Leptospira ryugenii</name>
    <dbReference type="NCBI Taxonomy" id="1917863"/>
    <lineage>
        <taxon>Bacteria</taxon>
        <taxon>Pseudomonadati</taxon>
        <taxon>Spirochaetota</taxon>
        <taxon>Spirochaetia</taxon>
        <taxon>Leptospirales</taxon>
        <taxon>Leptospiraceae</taxon>
        <taxon>Leptospira</taxon>
    </lineage>
</organism>
<keyword evidence="3" id="KW-1185">Reference proteome</keyword>
<comment type="caution">
    <text evidence="2">The sequence shown here is derived from an EMBL/GenBank/DDBJ whole genome shotgun (WGS) entry which is preliminary data.</text>
</comment>
<dbReference type="EMBL" id="BFBB01000009">
    <property type="protein sequence ID" value="GBF51805.1"/>
    <property type="molecule type" value="Genomic_DNA"/>
</dbReference>
<dbReference type="GO" id="GO:0016787">
    <property type="term" value="F:hydrolase activity"/>
    <property type="evidence" value="ECO:0007669"/>
    <property type="project" value="UniProtKB-KW"/>
</dbReference>
<evidence type="ECO:0000313" key="3">
    <source>
        <dbReference type="Proteomes" id="UP000245133"/>
    </source>
</evidence>
<name>A0A2P2E4J3_9LEPT</name>
<evidence type="ECO:0000259" key="1">
    <source>
        <dbReference type="Pfam" id="PF12146"/>
    </source>
</evidence>